<keyword evidence="3" id="KW-1185">Reference proteome</keyword>
<comment type="caution">
    <text evidence="2">The sequence shown here is derived from an EMBL/GenBank/DDBJ whole genome shotgun (WGS) entry which is preliminary data.</text>
</comment>
<dbReference type="Proteomes" id="UP001633002">
    <property type="component" value="Unassembled WGS sequence"/>
</dbReference>
<proteinExistence type="predicted"/>
<accession>A0ABD3I7E1</accession>
<dbReference type="PANTHER" id="PTHR48258:SF14">
    <property type="entry name" value="OS02G0583300 PROTEIN"/>
    <property type="match status" value="1"/>
</dbReference>
<dbReference type="Pfam" id="PF13960">
    <property type="entry name" value="DUF4218"/>
    <property type="match status" value="1"/>
</dbReference>
<protein>
    <recommendedName>
        <fullName evidence="1">DUF4218 domain-containing protein</fullName>
    </recommendedName>
</protein>
<dbReference type="AlphaFoldDB" id="A0ABD3I7E1"/>
<dbReference type="InterPro" id="IPR025452">
    <property type="entry name" value="DUF4218"/>
</dbReference>
<dbReference type="EMBL" id="JBJQOH010000001">
    <property type="protein sequence ID" value="KAL3699615.1"/>
    <property type="molecule type" value="Genomic_DNA"/>
</dbReference>
<evidence type="ECO:0000313" key="3">
    <source>
        <dbReference type="Proteomes" id="UP001633002"/>
    </source>
</evidence>
<name>A0ABD3I7E1_9MARC</name>
<organism evidence="2 3">
    <name type="scientific">Riccia sorocarpa</name>
    <dbReference type="NCBI Taxonomy" id="122646"/>
    <lineage>
        <taxon>Eukaryota</taxon>
        <taxon>Viridiplantae</taxon>
        <taxon>Streptophyta</taxon>
        <taxon>Embryophyta</taxon>
        <taxon>Marchantiophyta</taxon>
        <taxon>Marchantiopsida</taxon>
        <taxon>Marchantiidae</taxon>
        <taxon>Marchantiales</taxon>
        <taxon>Ricciaceae</taxon>
        <taxon>Riccia</taxon>
    </lineage>
</organism>
<reference evidence="2 3" key="1">
    <citation type="submission" date="2024-09" db="EMBL/GenBank/DDBJ databases">
        <title>Chromosome-scale assembly of Riccia sorocarpa.</title>
        <authorList>
            <person name="Paukszto L."/>
        </authorList>
    </citation>
    <scope>NUCLEOTIDE SEQUENCE [LARGE SCALE GENOMIC DNA]</scope>
    <source>
        <strain evidence="2">LP-2024</strain>
        <tissue evidence="2">Aerial parts of the thallus</tissue>
    </source>
</reference>
<dbReference type="Pfam" id="PF02992">
    <property type="entry name" value="Transposase_21"/>
    <property type="match status" value="1"/>
</dbReference>
<dbReference type="PANTHER" id="PTHR48258">
    <property type="entry name" value="DUF4218 DOMAIN-CONTAINING PROTEIN-RELATED"/>
    <property type="match status" value="1"/>
</dbReference>
<evidence type="ECO:0000259" key="1">
    <source>
        <dbReference type="Pfam" id="PF13960"/>
    </source>
</evidence>
<gene>
    <name evidence="2" type="ORF">R1sor_017637</name>
</gene>
<evidence type="ECO:0000313" key="2">
    <source>
        <dbReference type="EMBL" id="KAL3699615.1"/>
    </source>
</evidence>
<dbReference type="InterPro" id="IPR004242">
    <property type="entry name" value="Transposase_21"/>
</dbReference>
<sequence>MRLVSDSPAVAHIEETWPEFARDPRHLRLGLASDGVSPYSIRSSTYSVWPVALMNYNIPPWLATKKGFILLALIVPGPKQTKNVDVFLQPLVEELSQLWAGVDDVFDNRTHRIGRDRRFVLKGILMWTMHNYPGFGAISGFQTKGYCACPTCAYMLPYGWSYELRKVVYLQYSTFLPLDHPFRGVGADKNLDEPPIPRTMEWWRARWDAIQTGNIQLDESRLRRWSILHELPYWKSLQIHHLLDPMHIEANVVKSLIKHLFGDKDNVRARRGCEEFNMHPESWMQVSDDGTETMPPAPWVLRKEERKTLCQRISKIRFPTGFGSYLRKAFTTDKASWPSDLKSHDFHILLQHVLPTCLHGLGTQELREAIYDLSRLMRWVCSKEINVLEVPRMDIFAAETLCKLEKTLPPSFFDSQIHLLVHLVREISICGPVHTRWMYWLERYMKVLKDDVRQRAKPEGSMAEGHLHREAMFFCSTILAQLDPGSPLLFREVEDGEEASFRLIGAGSKRSLSAMELDQIHVFILYNSELMEDWILRCEEDKRMASDEPFCYPSFVEQCFYVECSHDVDWSFVIPYIPRERQFVGSDSLAAT</sequence>
<feature type="domain" description="DUF4218" evidence="1">
    <location>
        <begin position="380"/>
        <end position="483"/>
    </location>
</feature>